<reference evidence="2" key="1">
    <citation type="journal article" date="2022" name="bioRxiv">
        <title>Sequencing and chromosome-scale assembly of the giantPleurodeles waltlgenome.</title>
        <authorList>
            <person name="Brown T."/>
            <person name="Elewa A."/>
            <person name="Iarovenko S."/>
            <person name="Subramanian E."/>
            <person name="Araus A.J."/>
            <person name="Petzold A."/>
            <person name="Susuki M."/>
            <person name="Suzuki K.-i.T."/>
            <person name="Hayashi T."/>
            <person name="Toyoda A."/>
            <person name="Oliveira C."/>
            <person name="Osipova E."/>
            <person name="Leigh N.D."/>
            <person name="Simon A."/>
            <person name="Yun M.H."/>
        </authorList>
    </citation>
    <scope>NUCLEOTIDE SEQUENCE</scope>
    <source>
        <strain evidence="2">20211129_DDA</strain>
        <tissue evidence="2">Liver</tissue>
    </source>
</reference>
<keyword evidence="3" id="KW-1185">Reference proteome</keyword>
<dbReference type="EMBL" id="JANPWB010000014">
    <property type="protein sequence ID" value="KAJ1097115.1"/>
    <property type="molecule type" value="Genomic_DNA"/>
</dbReference>
<feature type="compositionally biased region" description="Basic residues" evidence="1">
    <location>
        <begin position="26"/>
        <end position="38"/>
    </location>
</feature>
<protein>
    <submittedName>
        <fullName evidence="2">Uncharacterized protein</fullName>
    </submittedName>
</protein>
<name>A0AAV7MAF3_PLEWA</name>
<sequence length="75" mass="7816">MEVAPTSKCGGFGAGNWSLGRPAPRGVRRARLNGRTRCGHAEHRPPPGRLRDGRDTAHLGFAGGLPSRGGFPSGV</sequence>
<proteinExistence type="predicted"/>
<evidence type="ECO:0000256" key="1">
    <source>
        <dbReference type="SAM" id="MobiDB-lite"/>
    </source>
</evidence>
<gene>
    <name evidence="2" type="ORF">NDU88_002242</name>
</gene>
<dbReference type="Proteomes" id="UP001066276">
    <property type="component" value="Chromosome 10"/>
</dbReference>
<feature type="region of interest" description="Disordered" evidence="1">
    <location>
        <begin position="1"/>
        <end position="75"/>
    </location>
</feature>
<feature type="compositionally biased region" description="Basic and acidic residues" evidence="1">
    <location>
        <begin position="39"/>
        <end position="57"/>
    </location>
</feature>
<dbReference type="AlphaFoldDB" id="A0AAV7MAF3"/>
<organism evidence="2 3">
    <name type="scientific">Pleurodeles waltl</name>
    <name type="common">Iberian ribbed newt</name>
    <dbReference type="NCBI Taxonomy" id="8319"/>
    <lineage>
        <taxon>Eukaryota</taxon>
        <taxon>Metazoa</taxon>
        <taxon>Chordata</taxon>
        <taxon>Craniata</taxon>
        <taxon>Vertebrata</taxon>
        <taxon>Euteleostomi</taxon>
        <taxon>Amphibia</taxon>
        <taxon>Batrachia</taxon>
        <taxon>Caudata</taxon>
        <taxon>Salamandroidea</taxon>
        <taxon>Salamandridae</taxon>
        <taxon>Pleurodelinae</taxon>
        <taxon>Pleurodeles</taxon>
    </lineage>
</organism>
<feature type="compositionally biased region" description="Gly residues" evidence="1">
    <location>
        <begin position="61"/>
        <end position="75"/>
    </location>
</feature>
<accession>A0AAV7MAF3</accession>
<evidence type="ECO:0000313" key="2">
    <source>
        <dbReference type="EMBL" id="KAJ1097115.1"/>
    </source>
</evidence>
<evidence type="ECO:0000313" key="3">
    <source>
        <dbReference type="Proteomes" id="UP001066276"/>
    </source>
</evidence>
<comment type="caution">
    <text evidence="2">The sequence shown here is derived from an EMBL/GenBank/DDBJ whole genome shotgun (WGS) entry which is preliminary data.</text>
</comment>